<proteinExistence type="predicted"/>
<reference evidence="2" key="1">
    <citation type="submission" date="2021-02" db="EMBL/GenBank/DDBJ databases">
        <authorList>
            <person name="Nowell W R."/>
        </authorList>
    </citation>
    <scope>NUCLEOTIDE SEQUENCE</scope>
</reference>
<dbReference type="EMBL" id="CAJNOE010001351">
    <property type="protein sequence ID" value="CAF1415362.1"/>
    <property type="molecule type" value="Genomic_DNA"/>
</dbReference>
<evidence type="ECO:0000256" key="1">
    <source>
        <dbReference type="SAM" id="MobiDB-lite"/>
    </source>
</evidence>
<feature type="compositionally biased region" description="Pro residues" evidence="1">
    <location>
        <begin position="672"/>
        <end position="682"/>
    </location>
</feature>
<feature type="region of interest" description="Disordered" evidence="1">
    <location>
        <begin position="715"/>
        <end position="741"/>
    </location>
</feature>
<feature type="compositionally biased region" description="Polar residues" evidence="1">
    <location>
        <begin position="149"/>
        <end position="158"/>
    </location>
</feature>
<evidence type="ECO:0000313" key="3">
    <source>
        <dbReference type="Proteomes" id="UP000663860"/>
    </source>
</evidence>
<sequence length="939" mass="105637">MTTTSNRSSGCFRGYTNEQKTLRAKLAQLLKWTRDLKTNIMKQSCKVLQIMNNNKSNINRQLIDQIHDDLDDYKRKLDRELGRIHDICDALTNNPIIEGNEENLRDEILEALRRSPTYSSLEQHIDGNEKRTRIRVKPRERIHPGQNRPAPTSYLSSDTIKRKASQPVALKLLDTTGASNTKRRAQVDAFKRSRSFTNVEHTETQLGMDYIEEDESDLSWKPFGPKRSITKLSLSSTNNEQSNDKQSSTNVLKTSQSLPAISTEKSACNDNDSSDVEFDVTWQRRAIQKARKEAAAAPPPPPPPPPTETPAKRTVRFSPSTNEQVELIEIDLDEALQNDLQQSRDQNNNNRQQTEVVSIDDDDEPIITTADTQSQITTVNNQNDDSQIINDSDDEIIALSDDDIPAKSSISRRKNTWVESEIQITSANSQSQSLHNPYRIGITDPNDYKRKLDRELGRIHDICDALTNNPIIEGNEENLRDEILEALRRSPTYSSLEQHINGDEKRTRIRVKPRERIHLGQNRPAPTSYLSSDTIKRKASQPVALKLLDTTGASNTKRRAQVDAFKRSRSFTNVEHTETQLGMDYIEEDESDLSWKPFGPKRSISQFSLSSTNNEQSNDKQSLTNVLKTSQSLPAISTEKSACNDNDSSDEEFDVAWQRRAIQKARKEAAAVPPPPPPPPTETPAKRTVRFSPSTNEQVELIEIDLDEALQDDLQQSRDQNNNNRQQTEVVSIDDDDDDDEPIIATADTKSQITTVNNQNDDSQIINDSDDEIIALSDDEIPAKSSISRRKNTWVESEIQITSANSQSQSLHNPYRIGITDPSIRSVFLPPPNSQTMLPSTGGNRRAPSSNRRTAAAKSSISRRKNTWVESEIQITSANSQSQSLHNPYRIGITDPSIRSVFLPPPNSQTMLPSTGGNRRAPSSNRRTAATKRTASKKK</sequence>
<evidence type="ECO:0000313" key="2">
    <source>
        <dbReference type="EMBL" id="CAF1415362.1"/>
    </source>
</evidence>
<feature type="compositionally biased region" description="Pro residues" evidence="1">
    <location>
        <begin position="297"/>
        <end position="308"/>
    </location>
</feature>
<feature type="region of interest" description="Disordered" evidence="1">
    <location>
        <begin position="829"/>
        <end position="866"/>
    </location>
</feature>
<feature type="region of interest" description="Disordered" evidence="1">
    <location>
        <begin position="662"/>
        <end position="692"/>
    </location>
</feature>
<dbReference type="Proteomes" id="UP000663860">
    <property type="component" value="Unassembled WGS sequence"/>
</dbReference>
<accession>A0A815LVN5</accession>
<comment type="caution">
    <text evidence="2">The sequence shown here is derived from an EMBL/GenBank/DDBJ whole genome shotgun (WGS) entry which is preliminary data.</text>
</comment>
<feature type="region of interest" description="Disordered" evidence="1">
    <location>
        <begin position="896"/>
        <end position="939"/>
    </location>
</feature>
<feature type="region of interest" description="Disordered" evidence="1">
    <location>
        <begin position="139"/>
        <end position="160"/>
    </location>
</feature>
<feature type="compositionally biased region" description="Low complexity" evidence="1">
    <location>
        <begin position="715"/>
        <end position="727"/>
    </location>
</feature>
<name>A0A815LVN5_9BILA</name>
<organism evidence="2 3">
    <name type="scientific">Adineta steineri</name>
    <dbReference type="NCBI Taxonomy" id="433720"/>
    <lineage>
        <taxon>Eukaryota</taxon>
        <taxon>Metazoa</taxon>
        <taxon>Spiralia</taxon>
        <taxon>Gnathifera</taxon>
        <taxon>Rotifera</taxon>
        <taxon>Eurotatoria</taxon>
        <taxon>Bdelloidea</taxon>
        <taxon>Adinetida</taxon>
        <taxon>Adinetidae</taxon>
        <taxon>Adineta</taxon>
    </lineage>
</organism>
<feature type="compositionally biased region" description="Polar residues" evidence="1">
    <location>
        <begin position="908"/>
        <end position="917"/>
    </location>
</feature>
<feature type="region of interest" description="Disordered" evidence="1">
    <location>
        <begin position="233"/>
        <end position="316"/>
    </location>
</feature>
<feature type="compositionally biased region" description="Polar residues" evidence="1">
    <location>
        <begin position="233"/>
        <end position="271"/>
    </location>
</feature>
<feature type="compositionally biased region" description="Polar residues" evidence="1">
    <location>
        <begin position="834"/>
        <end position="860"/>
    </location>
</feature>
<feature type="compositionally biased region" description="Acidic residues" evidence="1">
    <location>
        <begin position="732"/>
        <end position="741"/>
    </location>
</feature>
<feature type="compositionally biased region" description="Low complexity" evidence="1">
    <location>
        <begin position="923"/>
        <end position="933"/>
    </location>
</feature>
<gene>
    <name evidence="2" type="ORF">IZO911_LOCUS40337</name>
</gene>
<protein>
    <submittedName>
        <fullName evidence="2">Uncharacterized protein</fullName>
    </submittedName>
</protein>
<dbReference type="AlphaFoldDB" id="A0A815LVN5"/>